<proteinExistence type="predicted"/>
<protein>
    <recommendedName>
        <fullName evidence="1">YjiS-like domain-containing protein</fullName>
    </recommendedName>
</protein>
<evidence type="ECO:0000313" key="2">
    <source>
        <dbReference type="EMBL" id="KOC87473.1"/>
    </source>
</evidence>
<dbReference type="OrthoDB" id="6505244at2"/>
<sequence>MEFNENRAGKPFQQSPFRLMFILPYRLWKAWLLRKQTRKILSALSEAQLRDIGLSCEDVQRYK</sequence>
<dbReference type="Proteomes" id="UP000037088">
    <property type="component" value="Unassembled WGS sequence"/>
</dbReference>
<feature type="domain" description="YjiS-like" evidence="1">
    <location>
        <begin position="26"/>
        <end position="59"/>
    </location>
</feature>
<organism evidence="2 5">
    <name type="scientific">Winslowiella iniecta</name>
    <dbReference type="NCBI Taxonomy" id="1560201"/>
    <lineage>
        <taxon>Bacteria</taxon>
        <taxon>Pseudomonadati</taxon>
        <taxon>Pseudomonadota</taxon>
        <taxon>Gammaproteobacteria</taxon>
        <taxon>Enterobacterales</taxon>
        <taxon>Erwiniaceae</taxon>
        <taxon>Winslowiella</taxon>
    </lineage>
</organism>
<dbReference type="PATRIC" id="fig|1560201.3.peg.4312"/>
<evidence type="ECO:0000313" key="3">
    <source>
        <dbReference type="EMBL" id="KOC88702.1"/>
    </source>
</evidence>
<reference evidence="4 5" key="1">
    <citation type="journal article" date="2015" name="Int. J. Syst. Evol. Microbiol.">
        <title>Erwinia iniecta sp. nov., isolated from Russian wheat aphids (Diuraphis noxia).</title>
        <authorList>
            <person name="Campillo T."/>
            <person name="Luna E."/>
            <person name="Portier P."/>
            <person name="Fischer-Le Saux M."/>
            <person name="Lapitan N."/>
            <person name="Tisserat N.A."/>
            <person name="Leach J.E."/>
        </authorList>
    </citation>
    <scope>NUCLEOTIDE SEQUENCE [LARGE SCALE GENOMIC DNA]</scope>
    <source>
        <strain evidence="2 5">B120</strain>
        <strain evidence="3 4">B149</strain>
    </source>
</reference>
<evidence type="ECO:0000259" key="1">
    <source>
        <dbReference type="Pfam" id="PF06568"/>
    </source>
</evidence>
<dbReference type="EMBL" id="JRXF01000043">
    <property type="protein sequence ID" value="KOC88702.1"/>
    <property type="molecule type" value="Genomic_DNA"/>
</dbReference>
<keyword evidence="5" id="KW-1185">Reference proteome</keyword>
<accession>A0A0L7SWH3</accession>
<name>A0A0L7SWH3_9GAMM</name>
<evidence type="ECO:0000313" key="5">
    <source>
        <dbReference type="Proteomes" id="UP000037088"/>
    </source>
</evidence>
<dbReference type="InterPro" id="IPR009506">
    <property type="entry name" value="YjiS-like"/>
</dbReference>
<dbReference type="AlphaFoldDB" id="A0A0L7SWH3"/>
<dbReference type="EMBL" id="JRXE01000039">
    <property type="protein sequence ID" value="KOC87473.1"/>
    <property type="molecule type" value="Genomic_DNA"/>
</dbReference>
<gene>
    <name evidence="2" type="ORF">NG42_20300</name>
    <name evidence="3" type="ORF">NG43_19810</name>
</gene>
<dbReference type="Proteomes" id="UP000036851">
    <property type="component" value="Unassembled WGS sequence"/>
</dbReference>
<evidence type="ECO:0000313" key="4">
    <source>
        <dbReference type="Proteomes" id="UP000036851"/>
    </source>
</evidence>
<comment type="caution">
    <text evidence="2">The sequence shown here is derived from an EMBL/GenBank/DDBJ whole genome shotgun (WGS) entry which is preliminary data.</text>
</comment>
<dbReference type="Pfam" id="PF06568">
    <property type="entry name" value="YjiS-like"/>
    <property type="match status" value="1"/>
</dbReference>